<dbReference type="Pfam" id="PF13556">
    <property type="entry name" value="HTH_30"/>
    <property type="match status" value="1"/>
</dbReference>
<dbReference type="InterPro" id="IPR041522">
    <property type="entry name" value="CdaR_GGDEF"/>
</dbReference>
<comment type="similarity">
    <text evidence="1">Belongs to the CdaR family.</text>
</comment>
<comment type="caution">
    <text evidence="3">The sequence shown here is derived from an EMBL/GenBank/DDBJ whole genome shotgun (WGS) entry which is preliminary data.</text>
</comment>
<dbReference type="InterPro" id="IPR025736">
    <property type="entry name" value="PucR_C-HTH_dom"/>
</dbReference>
<reference evidence="3 4" key="1">
    <citation type="journal article" date="2011" name="Stand. Genomic Sci.">
        <title>High quality draft genome sequence of Segniliparus rugosus CDC 945(T)= (ATCC BAA-974(T)).</title>
        <authorList>
            <person name="Earl A.M."/>
            <person name="Desjardins C.A."/>
            <person name="Fitzgerald M.G."/>
            <person name="Arachchi H.M."/>
            <person name="Zeng Q."/>
            <person name="Mehta T."/>
            <person name="Griggs A."/>
            <person name="Birren B.W."/>
            <person name="Toney N.C."/>
            <person name="Carr J."/>
            <person name="Posey J."/>
            <person name="Butler W.R."/>
        </authorList>
    </citation>
    <scope>NUCLEOTIDE SEQUENCE [LARGE SCALE GENOMIC DNA]</scope>
    <source>
        <strain evidence="4">ATCC BAA-974 / DSM 45345 / CCUG 50838 / CIP 108380 / JCM 13579 / CDC 945</strain>
    </source>
</reference>
<organism evidence="3 4">
    <name type="scientific">Segniliparus rugosus (strain ATCC BAA-974 / DSM 45345 / CCUG 50838 / CIP 108380 / JCM 13579 / CDC 945)</name>
    <dbReference type="NCBI Taxonomy" id="679197"/>
    <lineage>
        <taxon>Bacteria</taxon>
        <taxon>Bacillati</taxon>
        <taxon>Actinomycetota</taxon>
        <taxon>Actinomycetes</taxon>
        <taxon>Mycobacteriales</taxon>
        <taxon>Segniliparaceae</taxon>
        <taxon>Segniliparus</taxon>
    </lineage>
</organism>
<name>E5XS55_SEGRC</name>
<dbReference type="EMBL" id="ACZI02000002">
    <property type="protein sequence ID" value="EFV12840.2"/>
    <property type="molecule type" value="Genomic_DNA"/>
</dbReference>
<sequence length="658" mass="71712">MALADAQDAGVTGLAVGGSIVGPGRPPVAEGVAGVLDLLAEYGAVEEFENRLVELRETVKTDQWERVQQQGLRIFKLIDGMSQEKARSSALSAIMVELQQCESAATALRALVKQARLLLNADFAFVSVVDEANSVHIIEVIDGTVTALTAGLVMPWDGKHGLISLYRPGYGPVYSTDYNRDPRFLRASAATSAFAAEEVRSLMVMPMTRGATNHGNLFVGSRSPRQFRGEDRALFNSLCVFAGPCLGKLVELEKSAVASVDVRQRLAEVVAERDAYVASMRWASQLLEEGLLLHDLDALARRVGEDFGVAVRLATPDGTTMGSYRWLDSEEEETGVVHDATTLESGTLVSPLTIGDDYLGTMTLSPLGRESLDVPRVRLESVVRTATVVMHLQSHGPAFSVARLQDDLLDDVIDRRQDERLLGLQARRLGLNLGKPHVLVLARPERGGLERVALWSSSYIRRMGGLRTTREEYVVLLAPGEDPGAAARVVWEELSKHLKAPVTVSSAGPAESVEAVSQRYKEAQRCLEAMSALGATGTASGADELGFLGMLLSERQDVEGFTRRMLGPIIEYDQERSTELLHTLDVYFSVGMSPTRAAKQLHTHTNTVVRRLERVNELLGDGWQDTGRLLDVQLALKLWKVRTTLLARKADGPQPAGE</sequence>
<dbReference type="eggNOG" id="COG2203">
    <property type="taxonomic scope" value="Bacteria"/>
</dbReference>
<dbReference type="PANTHER" id="PTHR33744">
    <property type="entry name" value="CARBOHYDRATE DIACID REGULATOR"/>
    <property type="match status" value="1"/>
</dbReference>
<evidence type="ECO:0000313" key="3">
    <source>
        <dbReference type="EMBL" id="EFV12840.2"/>
    </source>
</evidence>
<dbReference type="OrthoDB" id="3663486at2"/>
<keyword evidence="4" id="KW-1185">Reference proteome</keyword>
<dbReference type="Gene3D" id="1.10.10.2840">
    <property type="entry name" value="PucR C-terminal helix-turn-helix domain"/>
    <property type="match status" value="1"/>
</dbReference>
<evidence type="ECO:0000259" key="2">
    <source>
        <dbReference type="SMART" id="SM00065"/>
    </source>
</evidence>
<dbReference type="AlphaFoldDB" id="E5XS55"/>
<dbReference type="InterPro" id="IPR051448">
    <property type="entry name" value="CdaR-like_regulators"/>
</dbReference>
<dbReference type="PANTHER" id="PTHR33744:SF1">
    <property type="entry name" value="DNA-BINDING TRANSCRIPTIONAL ACTIVATOR ADER"/>
    <property type="match status" value="1"/>
</dbReference>
<protein>
    <recommendedName>
        <fullName evidence="2">GAF domain-containing protein</fullName>
    </recommendedName>
</protein>
<dbReference type="HOGENOM" id="CLU_017436_0_0_11"/>
<gene>
    <name evidence="3" type="ORF">HMPREF9336_02327</name>
</gene>
<dbReference type="InterPro" id="IPR042070">
    <property type="entry name" value="PucR_C-HTH_sf"/>
</dbReference>
<feature type="domain" description="GAF" evidence="2">
    <location>
        <begin position="103"/>
        <end position="256"/>
    </location>
</feature>
<evidence type="ECO:0000256" key="1">
    <source>
        <dbReference type="ARBA" id="ARBA00006754"/>
    </source>
</evidence>
<dbReference type="eggNOG" id="COG2508">
    <property type="taxonomic scope" value="Bacteria"/>
</dbReference>
<dbReference type="Proteomes" id="UP000004816">
    <property type="component" value="Unassembled WGS sequence"/>
</dbReference>
<dbReference type="Gene3D" id="3.30.450.40">
    <property type="match status" value="1"/>
</dbReference>
<dbReference type="SMART" id="SM00065">
    <property type="entry name" value="GAF"/>
    <property type="match status" value="1"/>
</dbReference>
<proteinExistence type="inferred from homology"/>
<dbReference type="Pfam" id="PF17853">
    <property type="entry name" value="GGDEF_2"/>
    <property type="match status" value="1"/>
</dbReference>
<accession>E5XS55</accession>
<dbReference type="STRING" id="679197.HMPREF9336_02327"/>
<evidence type="ECO:0000313" key="4">
    <source>
        <dbReference type="Proteomes" id="UP000004816"/>
    </source>
</evidence>
<dbReference type="InterPro" id="IPR029016">
    <property type="entry name" value="GAF-like_dom_sf"/>
</dbReference>
<dbReference type="SUPFAM" id="SSF55781">
    <property type="entry name" value="GAF domain-like"/>
    <property type="match status" value="1"/>
</dbReference>
<dbReference type="InterPro" id="IPR003018">
    <property type="entry name" value="GAF"/>
</dbReference>
<dbReference type="RefSeq" id="WP_021030304.1">
    <property type="nucleotide sequence ID" value="NZ_KI391953.1"/>
</dbReference>
<dbReference type="Pfam" id="PF13185">
    <property type="entry name" value="GAF_2"/>
    <property type="match status" value="1"/>
</dbReference>